<dbReference type="AlphaFoldDB" id="A0A819GMA3"/>
<evidence type="ECO:0000313" key="9">
    <source>
        <dbReference type="Proteomes" id="UP000663868"/>
    </source>
</evidence>
<dbReference type="InterPro" id="IPR017452">
    <property type="entry name" value="GPCR_Rhodpsn_7TM"/>
</dbReference>
<evidence type="ECO:0000259" key="6">
    <source>
        <dbReference type="PROSITE" id="PS50262"/>
    </source>
</evidence>
<evidence type="ECO:0000256" key="4">
    <source>
        <dbReference type="ARBA" id="ARBA00023136"/>
    </source>
</evidence>
<sequence>MLTSSLIFGIINWSLVLLSISIFVCIFLIFIEIIHEQRSHDASLLLILNTCFSAFLTSLTVIIMISSNLIHEFLLINIDICYLCGLFYDTFECSIYYSYCLHAFYRLIRVIYYNQRKFFSYNLYKFLILIQWLLTILLILPTYFLKWYVHLPIEKYCFISNTNIIGSIYLIIFLYSIPLLTIIMIYILITRHIRSPTIIRIQERQRNLRDLTIIKHILICVLMLVILRFPTIIFIIFGLIYGHLYYLTHPIVGSVTAICLILIGLLSILATNKIKKHFLKHLNHPSTQIHPTHNQILLL</sequence>
<name>A0A819GMA3_9BILA</name>
<dbReference type="InterPro" id="IPR000276">
    <property type="entry name" value="GPCR_Rhodpsn"/>
</dbReference>
<dbReference type="GO" id="GO:0004930">
    <property type="term" value="F:G protein-coupled receptor activity"/>
    <property type="evidence" value="ECO:0007669"/>
    <property type="project" value="InterPro"/>
</dbReference>
<evidence type="ECO:0000256" key="5">
    <source>
        <dbReference type="SAM" id="Phobius"/>
    </source>
</evidence>
<dbReference type="Proteomes" id="UP000663868">
    <property type="component" value="Unassembled WGS sequence"/>
</dbReference>
<dbReference type="EMBL" id="CAJOBB010001647">
    <property type="protein sequence ID" value="CAF3884991.1"/>
    <property type="molecule type" value="Genomic_DNA"/>
</dbReference>
<dbReference type="PROSITE" id="PS50262">
    <property type="entry name" value="G_PROTEIN_RECEP_F1_2"/>
    <property type="match status" value="1"/>
</dbReference>
<dbReference type="EMBL" id="CAJNOE010000268">
    <property type="protein sequence ID" value="CAF1105610.1"/>
    <property type="molecule type" value="Genomic_DNA"/>
</dbReference>
<keyword evidence="3 5" id="KW-1133">Transmembrane helix</keyword>
<dbReference type="GO" id="GO:0016020">
    <property type="term" value="C:membrane"/>
    <property type="evidence" value="ECO:0007669"/>
    <property type="project" value="UniProtKB-SubCell"/>
</dbReference>
<feature type="transmembrane region" description="Helical" evidence="5">
    <location>
        <begin position="247"/>
        <end position="270"/>
    </location>
</feature>
<organism evidence="8 9">
    <name type="scientific">Adineta steineri</name>
    <dbReference type="NCBI Taxonomy" id="433720"/>
    <lineage>
        <taxon>Eukaryota</taxon>
        <taxon>Metazoa</taxon>
        <taxon>Spiralia</taxon>
        <taxon>Gnathifera</taxon>
        <taxon>Rotifera</taxon>
        <taxon>Eurotatoria</taxon>
        <taxon>Bdelloidea</taxon>
        <taxon>Adinetida</taxon>
        <taxon>Adinetidae</taxon>
        <taxon>Adineta</taxon>
    </lineage>
</organism>
<feature type="transmembrane region" description="Helical" evidence="5">
    <location>
        <begin position="124"/>
        <end position="144"/>
    </location>
</feature>
<feature type="domain" description="G-protein coupled receptors family 1 profile" evidence="6">
    <location>
        <begin position="25"/>
        <end position="237"/>
    </location>
</feature>
<dbReference type="Proteomes" id="UP000663860">
    <property type="component" value="Unassembled WGS sequence"/>
</dbReference>
<comment type="caution">
    <text evidence="8">The sequence shown here is derived from an EMBL/GenBank/DDBJ whole genome shotgun (WGS) entry which is preliminary data.</text>
</comment>
<feature type="transmembrane region" description="Helical" evidence="5">
    <location>
        <begin position="43"/>
        <end position="65"/>
    </location>
</feature>
<evidence type="ECO:0000256" key="1">
    <source>
        <dbReference type="ARBA" id="ARBA00004370"/>
    </source>
</evidence>
<evidence type="ECO:0000313" key="7">
    <source>
        <dbReference type="EMBL" id="CAF1105610.1"/>
    </source>
</evidence>
<dbReference type="Pfam" id="PF00001">
    <property type="entry name" value="7tm_1"/>
    <property type="match status" value="1"/>
</dbReference>
<evidence type="ECO:0000256" key="2">
    <source>
        <dbReference type="ARBA" id="ARBA00022692"/>
    </source>
</evidence>
<dbReference type="Gene3D" id="1.20.1070.10">
    <property type="entry name" value="Rhodopsin 7-helix transmembrane proteins"/>
    <property type="match status" value="1"/>
</dbReference>
<keyword evidence="2 5" id="KW-0812">Transmembrane</keyword>
<reference evidence="8" key="1">
    <citation type="submission" date="2021-02" db="EMBL/GenBank/DDBJ databases">
        <authorList>
            <person name="Nowell W R."/>
        </authorList>
    </citation>
    <scope>NUCLEOTIDE SEQUENCE</scope>
</reference>
<evidence type="ECO:0000313" key="8">
    <source>
        <dbReference type="EMBL" id="CAF3884991.1"/>
    </source>
</evidence>
<dbReference type="CDD" id="cd00637">
    <property type="entry name" value="7tm_classA_rhodopsin-like"/>
    <property type="match status" value="1"/>
</dbReference>
<keyword evidence="4 5" id="KW-0472">Membrane</keyword>
<dbReference type="SUPFAM" id="SSF81321">
    <property type="entry name" value="Family A G protein-coupled receptor-like"/>
    <property type="match status" value="1"/>
</dbReference>
<feature type="transmembrane region" description="Helical" evidence="5">
    <location>
        <begin position="6"/>
        <end position="31"/>
    </location>
</feature>
<accession>A0A819GMA3</accession>
<protein>
    <recommendedName>
        <fullName evidence="6">G-protein coupled receptors family 1 profile domain-containing protein</fullName>
    </recommendedName>
</protein>
<feature type="transmembrane region" description="Helical" evidence="5">
    <location>
        <begin position="164"/>
        <end position="189"/>
    </location>
</feature>
<feature type="transmembrane region" description="Helical" evidence="5">
    <location>
        <begin position="216"/>
        <end position="241"/>
    </location>
</feature>
<proteinExistence type="predicted"/>
<comment type="subcellular location">
    <subcellularLocation>
        <location evidence="1">Membrane</location>
    </subcellularLocation>
</comment>
<evidence type="ECO:0000256" key="3">
    <source>
        <dbReference type="ARBA" id="ARBA00022989"/>
    </source>
</evidence>
<gene>
    <name evidence="7" type="ORF">IZO911_LOCUS23292</name>
    <name evidence="8" type="ORF">KXQ929_LOCUS21965</name>
</gene>